<evidence type="ECO:0000259" key="1">
    <source>
        <dbReference type="Pfam" id="PF00561"/>
    </source>
</evidence>
<dbReference type="PANTHER" id="PTHR43798:SF33">
    <property type="entry name" value="HYDROLASE, PUTATIVE (AFU_ORTHOLOGUE AFUA_2G14860)-RELATED"/>
    <property type="match status" value="1"/>
</dbReference>
<dbReference type="InterPro" id="IPR029058">
    <property type="entry name" value="AB_hydrolase_fold"/>
</dbReference>
<dbReference type="Pfam" id="PF00561">
    <property type="entry name" value="Abhydrolase_1"/>
    <property type="match status" value="1"/>
</dbReference>
<dbReference type="Proteomes" id="UP000598997">
    <property type="component" value="Unassembled WGS sequence"/>
</dbReference>
<dbReference type="GO" id="GO:0016787">
    <property type="term" value="F:hydrolase activity"/>
    <property type="evidence" value="ECO:0007669"/>
    <property type="project" value="UniProtKB-KW"/>
</dbReference>
<proteinExistence type="predicted"/>
<dbReference type="GO" id="GO:0016020">
    <property type="term" value="C:membrane"/>
    <property type="evidence" value="ECO:0007669"/>
    <property type="project" value="TreeGrafter"/>
</dbReference>
<keyword evidence="3" id="KW-1185">Reference proteome</keyword>
<comment type="caution">
    <text evidence="2">The sequence shown here is derived from an EMBL/GenBank/DDBJ whole genome shotgun (WGS) entry which is preliminary data.</text>
</comment>
<evidence type="ECO:0000313" key="2">
    <source>
        <dbReference type="EMBL" id="GGD44814.1"/>
    </source>
</evidence>
<sequence length="249" mass="26962">MTAPLLEHVTAADGTKLAVHRTGAGKPIVLLHGLFSSAEVNWIKFGTAQMLADAGFDVIMPDLRAHGLSEAPHGEYAHNVLVDDLRDVIAHYRLGAFDLAGFSLGARTSLNAVLDGLRPERLALVGMGWEGLIGWDKRIAFFVDAIDRFDEIRMGDAAFFAKSFMKTQKVDRVAARALLTSMQGTDVSNLDAVTMPTKVINGAKDQDNGSPHTLVEKLPNASFAEIPGTHMSCVSEPALGQELVRFFVY</sequence>
<reference evidence="2 3" key="1">
    <citation type="journal article" date="2014" name="Int. J. Syst. Evol. Microbiol.">
        <title>Complete genome sequence of Corynebacterium casei LMG S-19264T (=DSM 44701T), isolated from a smear-ripened cheese.</title>
        <authorList>
            <consortium name="US DOE Joint Genome Institute (JGI-PGF)"/>
            <person name="Walter F."/>
            <person name="Albersmeier A."/>
            <person name="Kalinowski J."/>
            <person name="Ruckert C."/>
        </authorList>
    </citation>
    <scope>NUCLEOTIDE SEQUENCE [LARGE SCALE GENOMIC DNA]</scope>
    <source>
        <strain evidence="2 3">CGMCC 1.15358</strain>
    </source>
</reference>
<gene>
    <name evidence="2" type="ORF">GCM10010989_18630</name>
</gene>
<dbReference type="EMBL" id="BMIO01000005">
    <property type="protein sequence ID" value="GGD44814.1"/>
    <property type="molecule type" value="Genomic_DNA"/>
</dbReference>
<dbReference type="PANTHER" id="PTHR43798">
    <property type="entry name" value="MONOACYLGLYCEROL LIPASE"/>
    <property type="match status" value="1"/>
</dbReference>
<organism evidence="2 3">
    <name type="scientific">Croceicoccus pelagius</name>
    <dbReference type="NCBI Taxonomy" id="1703341"/>
    <lineage>
        <taxon>Bacteria</taxon>
        <taxon>Pseudomonadati</taxon>
        <taxon>Pseudomonadota</taxon>
        <taxon>Alphaproteobacteria</taxon>
        <taxon>Sphingomonadales</taxon>
        <taxon>Erythrobacteraceae</taxon>
        <taxon>Croceicoccus</taxon>
    </lineage>
</organism>
<feature type="domain" description="AB hydrolase-1" evidence="1">
    <location>
        <begin position="26"/>
        <end position="121"/>
    </location>
</feature>
<protein>
    <submittedName>
        <fullName evidence="2">Alpha/beta hydrolase</fullName>
    </submittedName>
</protein>
<keyword evidence="2" id="KW-0378">Hydrolase</keyword>
<dbReference type="OrthoDB" id="9804723at2"/>
<dbReference type="SUPFAM" id="SSF53474">
    <property type="entry name" value="alpha/beta-Hydrolases"/>
    <property type="match status" value="1"/>
</dbReference>
<name>A0A917DKI9_9SPHN</name>
<evidence type="ECO:0000313" key="3">
    <source>
        <dbReference type="Proteomes" id="UP000598997"/>
    </source>
</evidence>
<dbReference type="RefSeq" id="WP_066761025.1">
    <property type="nucleotide sequence ID" value="NZ_BMIO01000005.1"/>
</dbReference>
<accession>A0A917DKI9</accession>
<dbReference type="AlphaFoldDB" id="A0A917DKI9"/>
<dbReference type="InterPro" id="IPR050266">
    <property type="entry name" value="AB_hydrolase_sf"/>
</dbReference>
<dbReference type="InterPro" id="IPR000073">
    <property type="entry name" value="AB_hydrolase_1"/>
</dbReference>
<dbReference type="Gene3D" id="3.40.50.1820">
    <property type="entry name" value="alpha/beta hydrolase"/>
    <property type="match status" value="1"/>
</dbReference>